<evidence type="ECO:0000259" key="15">
    <source>
        <dbReference type="PROSITE" id="PS51099"/>
    </source>
</evidence>
<dbReference type="SUPFAM" id="SSF52794">
    <property type="entry name" value="PTS system IIB component-like"/>
    <property type="match status" value="1"/>
</dbReference>
<keyword evidence="11 13" id="KW-0472">Membrane</keyword>
<accession>A0A9D1RN14</accession>
<dbReference type="InterPro" id="IPR016152">
    <property type="entry name" value="PTrfase/Anion_transptr"/>
</dbReference>
<dbReference type="GO" id="GO:0090563">
    <property type="term" value="F:protein-phosphocysteine-sugar phosphotransferase activity"/>
    <property type="evidence" value="ECO:0007669"/>
    <property type="project" value="TreeGrafter"/>
</dbReference>
<dbReference type="InterPro" id="IPR013011">
    <property type="entry name" value="PTS_EIIB_2"/>
</dbReference>
<dbReference type="EMBL" id="DXGC01000065">
    <property type="protein sequence ID" value="HIW91341.1"/>
    <property type="molecule type" value="Genomic_DNA"/>
</dbReference>
<keyword evidence="9" id="KW-0418">Kinase</keyword>
<dbReference type="AlphaFoldDB" id="A0A9D1RN14"/>
<keyword evidence="7" id="KW-0598">Phosphotransferase system</keyword>
<feature type="region of interest" description="Disordered" evidence="12">
    <location>
        <begin position="727"/>
        <end position="753"/>
    </location>
</feature>
<dbReference type="PROSITE" id="PS51104">
    <property type="entry name" value="PTS_EIIC_TYPE_2"/>
    <property type="match status" value="1"/>
</dbReference>
<feature type="region of interest" description="Disordered" evidence="12">
    <location>
        <begin position="169"/>
        <end position="206"/>
    </location>
</feature>
<dbReference type="CDD" id="cd00211">
    <property type="entry name" value="PTS_IIA_fru"/>
    <property type="match status" value="1"/>
</dbReference>
<feature type="transmembrane region" description="Helical" evidence="13">
    <location>
        <begin position="370"/>
        <end position="390"/>
    </location>
</feature>
<evidence type="ECO:0000256" key="5">
    <source>
        <dbReference type="ARBA" id="ARBA00022597"/>
    </source>
</evidence>
<dbReference type="Pfam" id="PF02302">
    <property type="entry name" value="PTS_IIB"/>
    <property type="match status" value="1"/>
</dbReference>
<evidence type="ECO:0000256" key="2">
    <source>
        <dbReference type="ARBA" id="ARBA00022448"/>
    </source>
</evidence>
<dbReference type="GO" id="GO:0005886">
    <property type="term" value="C:plasma membrane"/>
    <property type="evidence" value="ECO:0007669"/>
    <property type="project" value="UniProtKB-SubCell"/>
</dbReference>
<dbReference type="InterPro" id="IPR004715">
    <property type="entry name" value="PTS_IIA_fruc"/>
</dbReference>
<feature type="transmembrane region" description="Helical" evidence="13">
    <location>
        <begin position="596"/>
        <end position="617"/>
    </location>
</feature>
<evidence type="ECO:0000256" key="1">
    <source>
        <dbReference type="ARBA" id="ARBA00004429"/>
    </source>
</evidence>
<evidence type="ECO:0000256" key="3">
    <source>
        <dbReference type="ARBA" id="ARBA00022475"/>
    </source>
</evidence>
<dbReference type="Gene3D" id="3.40.930.10">
    <property type="entry name" value="Mannitol-specific EII, Chain A"/>
    <property type="match status" value="1"/>
</dbReference>
<keyword evidence="3" id="KW-1003">Cell membrane</keyword>
<evidence type="ECO:0000256" key="9">
    <source>
        <dbReference type="ARBA" id="ARBA00022777"/>
    </source>
</evidence>
<feature type="transmembrane region" description="Helical" evidence="13">
    <location>
        <begin position="514"/>
        <end position="536"/>
    </location>
</feature>
<dbReference type="PANTHER" id="PTHR30505">
    <property type="entry name" value="FRUCTOSE-LIKE PERMEASE"/>
    <property type="match status" value="1"/>
</dbReference>
<reference evidence="17" key="1">
    <citation type="journal article" date="2021" name="PeerJ">
        <title>Extensive microbial diversity within the chicken gut microbiome revealed by metagenomics and culture.</title>
        <authorList>
            <person name="Gilroy R."/>
            <person name="Ravi A."/>
            <person name="Getino M."/>
            <person name="Pursley I."/>
            <person name="Horton D.L."/>
            <person name="Alikhan N.F."/>
            <person name="Baker D."/>
            <person name="Gharbi K."/>
            <person name="Hall N."/>
            <person name="Watson M."/>
            <person name="Adriaenssens E.M."/>
            <person name="Foster-Nyarko E."/>
            <person name="Jarju S."/>
            <person name="Secka A."/>
            <person name="Antonio M."/>
            <person name="Oren A."/>
            <person name="Chaudhuri R.R."/>
            <person name="La Ragione R."/>
            <person name="Hildebrand F."/>
            <person name="Pallen M.J."/>
        </authorList>
    </citation>
    <scope>NUCLEOTIDE SEQUENCE</scope>
    <source>
        <strain evidence="17">CHK32-1732</strain>
    </source>
</reference>
<feature type="transmembrane region" description="Helical" evidence="13">
    <location>
        <begin position="700"/>
        <end position="721"/>
    </location>
</feature>
<comment type="caution">
    <text evidence="17">The sequence shown here is derived from an EMBL/GenBank/DDBJ whole genome shotgun (WGS) entry which is preliminary data.</text>
</comment>
<feature type="transmembrane region" description="Helical" evidence="13">
    <location>
        <begin position="638"/>
        <end position="655"/>
    </location>
</feature>
<dbReference type="Gene3D" id="3.40.50.2300">
    <property type="match status" value="1"/>
</dbReference>
<dbReference type="InterPro" id="IPR050864">
    <property type="entry name" value="Bacterial_PTS_Sugar_Transport"/>
</dbReference>
<keyword evidence="10 13" id="KW-1133">Transmembrane helix</keyword>
<dbReference type="PANTHER" id="PTHR30505:SF0">
    <property type="entry name" value="FRUCTOSE-LIKE PTS SYSTEM EIIBC COMPONENT-RELATED"/>
    <property type="match status" value="1"/>
</dbReference>
<dbReference type="InterPro" id="IPR013014">
    <property type="entry name" value="PTS_EIIC_2"/>
</dbReference>
<evidence type="ECO:0000313" key="17">
    <source>
        <dbReference type="EMBL" id="HIW91341.1"/>
    </source>
</evidence>
<evidence type="ECO:0000313" key="18">
    <source>
        <dbReference type="Proteomes" id="UP000824190"/>
    </source>
</evidence>
<evidence type="ECO:0000256" key="7">
    <source>
        <dbReference type="ARBA" id="ARBA00022683"/>
    </source>
</evidence>
<dbReference type="Proteomes" id="UP000824190">
    <property type="component" value="Unassembled WGS sequence"/>
</dbReference>
<evidence type="ECO:0000256" key="11">
    <source>
        <dbReference type="ARBA" id="ARBA00023136"/>
    </source>
</evidence>
<evidence type="ECO:0000259" key="14">
    <source>
        <dbReference type="PROSITE" id="PS51094"/>
    </source>
</evidence>
<keyword evidence="8 13" id="KW-0812">Transmembrane</keyword>
<evidence type="ECO:0000259" key="16">
    <source>
        <dbReference type="PROSITE" id="PS51104"/>
    </source>
</evidence>
<feature type="domain" description="PTS EIIB type-2" evidence="15">
    <location>
        <begin position="229"/>
        <end position="325"/>
    </location>
</feature>
<evidence type="ECO:0000256" key="12">
    <source>
        <dbReference type="SAM" id="MobiDB-lite"/>
    </source>
</evidence>
<proteinExistence type="predicted"/>
<keyword evidence="6" id="KW-0808">Transferase</keyword>
<feature type="domain" description="PTS EIIC type-2" evidence="16">
    <location>
        <begin position="362"/>
        <end position="731"/>
    </location>
</feature>
<dbReference type="NCBIfam" id="TIGR00848">
    <property type="entry name" value="fruA"/>
    <property type="match status" value="1"/>
</dbReference>
<dbReference type="PROSITE" id="PS51099">
    <property type="entry name" value="PTS_EIIB_TYPE_2"/>
    <property type="match status" value="1"/>
</dbReference>
<dbReference type="InterPro" id="IPR006327">
    <property type="entry name" value="PTS_IIC_fruc"/>
</dbReference>
<dbReference type="InterPro" id="IPR003501">
    <property type="entry name" value="PTS_EIIB_2/3"/>
</dbReference>
<dbReference type="Pfam" id="PF00359">
    <property type="entry name" value="PTS_EIIA_2"/>
    <property type="match status" value="1"/>
</dbReference>
<keyword evidence="2" id="KW-0813">Transport</keyword>
<reference evidence="17" key="2">
    <citation type="submission" date="2021-04" db="EMBL/GenBank/DDBJ databases">
        <authorList>
            <person name="Gilroy R."/>
        </authorList>
    </citation>
    <scope>NUCLEOTIDE SEQUENCE</scope>
    <source>
        <strain evidence="17">CHK32-1732</strain>
    </source>
</reference>
<dbReference type="SUPFAM" id="SSF55804">
    <property type="entry name" value="Phoshotransferase/anion transport protein"/>
    <property type="match status" value="1"/>
</dbReference>
<feature type="transmembrane region" description="Helical" evidence="13">
    <location>
        <begin position="431"/>
        <end position="460"/>
    </location>
</feature>
<organism evidence="17 18">
    <name type="scientific">Candidatus Corynebacterium avicola</name>
    <dbReference type="NCBI Taxonomy" id="2838527"/>
    <lineage>
        <taxon>Bacteria</taxon>
        <taxon>Bacillati</taxon>
        <taxon>Actinomycetota</taxon>
        <taxon>Actinomycetes</taxon>
        <taxon>Mycobacteriales</taxon>
        <taxon>Corynebacteriaceae</taxon>
        <taxon>Corynebacterium</taxon>
    </lineage>
</organism>
<feature type="compositionally biased region" description="Basic and acidic residues" evidence="12">
    <location>
        <begin position="727"/>
        <end position="739"/>
    </location>
</feature>
<evidence type="ECO:0000256" key="4">
    <source>
        <dbReference type="ARBA" id="ARBA00022553"/>
    </source>
</evidence>
<dbReference type="InterPro" id="IPR036095">
    <property type="entry name" value="PTS_EIIB-like_sf"/>
</dbReference>
<comment type="subcellular location">
    <subcellularLocation>
        <location evidence="1">Cell inner membrane</location>
        <topology evidence="1">Multi-pass membrane protein</topology>
    </subcellularLocation>
</comment>
<dbReference type="InterPro" id="IPR003353">
    <property type="entry name" value="PTS_IIB_fruc"/>
</dbReference>
<name>A0A9D1RN14_9CORY</name>
<dbReference type="GO" id="GO:0022877">
    <property type="term" value="F:protein-N(PI)-phosphohistidine-fructose phosphotransferase system transporter activity"/>
    <property type="evidence" value="ECO:0007669"/>
    <property type="project" value="InterPro"/>
</dbReference>
<keyword evidence="4" id="KW-0597">Phosphoprotein</keyword>
<feature type="transmembrane region" description="Helical" evidence="13">
    <location>
        <begin position="472"/>
        <end position="502"/>
    </location>
</feature>
<feature type="region of interest" description="Disordered" evidence="12">
    <location>
        <begin position="328"/>
        <end position="356"/>
    </location>
</feature>
<dbReference type="InterPro" id="IPR002178">
    <property type="entry name" value="PTS_EIIA_type-2_dom"/>
</dbReference>
<feature type="transmembrane region" description="Helical" evidence="13">
    <location>
        <begin position="557"/>
        <end position="576"/>
    </location>
</feature>
<feature type="domain" description="PTS EIIA type-2" evidence="14">
    <location>
        <begin position="18"/>
        <end position="163"/>
    </location>
</feature>
<evidence type="ECO:0000256" key="8">
    <source>
        <dbReference type="ARBA" id="ARBA00022692"/>
    </source>
</evidence>
<evidence type="ECO:0000256" key="13">
    <source>
        <dbReference type="SAM" id="Phobius"/>
    </source>
</evidence>
<dbReference type="PROSITE" id="PS51094">
    <property type="entry name" value="PTS_EIIA_TYPE_2"/>
    <property type="match status" value="1"/>
</dbReference>
<dbReference type="GO" id="GO:0005351">
    <property type="term" value="F:carbohydrate:proton symporter activity"/>
    <property type="evidence" value="ECO:0007669"/>
    <property type="project" value="InterPro"/>
</dbReference>
<evidence type="ECO:0000256" key="6">
    <source>
        <dbReference type="ARBA" id="ARBA00022679"/>
    </source>
</evidence>
<protein>
    <submittedName>
        <fullName evidence="17">Fructose-specific PTS transporter subunit EIIC</fullName>
    </submittedName>
</protein>
<gene>
    <name evidence="17" type="ORF">H9870_06750</name>
</gene>
<dbReference type="GO" id="GO:0009401">
    <property type="term" value="P:phosphoenolpyruvate-dependent sugar phosphotransferase system"/>
    <property type="evidence" value="ECO:0007669"/>
    <property type="project" value="UniProtKB-KW"/>
</dbReference>
<dbReference type="GO" id="GO:0016301">
    <property type="term" value="F:kinase activity"/>
    <property type="evidence" value="ECO:0007669"/>
    <property type="project" value="UniProtKB-KW"/>
</dbReference>
<dbReference type="NCBIfam" id="TIGR00829">
    <property type="entry name" value="FRU"/>
    <property type="match status" value="1"/>
</dbReference>
<keyword evidence="5" id="KW-0762">Sugar transport</keyword>
<feature type="compositionally biased region" description="Low complexity" evidence="12">
    <location>
        <begin position="171"/>
        <end position="206"/>
    </location>
</feature>
<sequence>MTTPTPESPGSSGQDNRPVITSELVSLDADLPAEKEAVLSALADLQVSAGRADDTSVLLADIHAREQQAATALPGGIAIPHCRTTAVTEPSLGFARLKTPTDFGSDDGAATDLVFMILAPEGAGSAHMKVLSTLARALVKKDFVSALRSAQSEDEIVTLVTDVLEKKKKMTAPAAEKTTESTSESTSESQQPTETSEAAPAAAAAGAAGTAPAAGATATGTGTSGVAKLVGITSCPTGIAHTYMAADALTGAADARDDVEIIIETQGSSGGDKLTQEQIDEADAVIFAHGVGVRDIARFAGKPVVDVPVKKGISEPDALIDRAIAASKSDNPPRVSATGDSASGGDGSDGDDSENAGWGRRIQQAVMTGVSYMVPFVAAGGLLMALGFLFGGYSVSEVWDTVVKDYSLWNLPDAMPFDLGSGEEYTDQSGIMLYLGSILYGGGDTAMGFLVAALSGYTAYALADRPGIVPGFVGGGISVLVGAGFIGGLITGIIAGLVAMWIQTWNVPRWLASMMPVVIIPLLATLVTSASMFLILGRPLAALMEGLQNWLADMSGSSAVVLGLIIGLMMCFDLGGPVNKSAYLFATAGLSTGDASAFQVMAAVMAAGMVPPLALALATTVRPKMWNKEERENGKSSWLLGVSFISEGAIPFAAADPLRIIPSMMVGGAVTGALSMALEVGSRAPHGGIWVAPLMENNSWWGFIVAVAAGMVVSAVTVIIVKQVTGKGDKGAADGKDESDAAQDAASPAVTAS</sequence>
<evidence type="ECO:0000256" key="10">
    <source>
        <dbReference type="ARBA" id="ARBA00022989"/>
    </source>
</evidence>
<dbReference type="NCBIfam" id="TIGR01427">
    <property type="entry name" value="PTS_IIC_fructo"/>
    <property type="match status" value="1"/>
</dbReference>
<dbReference type="CDD" id="cd05569">
    <property type="entry name" value="PTS_IIB_fructose"/>
    <property type="match status" value="1"/>
</dbReference>